<evidence type="ECO:0000313" key="2">
    <source>
        <dbReference type="EMBL" id="AMP08726.1"/>
    </source>
</evidence>
<evidence type="ECO:0000256" key="1">
    <source>
        <dbReference type="SAM" id="MobiDB-lite"/>
    </source>
</evidence>
<dbReference type="PATRIC" id="fig|279058.17.peg.998"/>
<keyword evidence="3" id="KW-1185">Reference proteome</keyword>
<evidence type="ECO:0000313" key="3">
    <source>
        <dbReference type="Proteomes" id="UP000071778"/>
    </source>
</evidence>
<dbReference type="Proteomes" id="UP000071778">
    <property type="component" value="Chromosome"/>
</dbReference>
<dbReference type="AlphaFoldDB" id="A0A127PM17"/>
<protein>
    <submittedName>
        <fullName evidence="2">Uncharacterized protein</fullName>
    </submittedName>
</protein>
<name>A0A127PM17_9BURK</name>
<dbReference type="EMBL" id="CP013235">
    <property type="protein sequence ID" value="AMP08726.1"/>
    <property type="molecule type" value="Genomic_DNA"/>
</dbReference>
<accession>A0A127PM17</accession>
<sequence>MFSGLSTDVLHLRDKLPKIIIDSAANTNHPNSKPITTQFQACESRSIV</sequence>
<feature type="region of interest" description="Disordered" evidence="1">
    <location>
        <begin position="26"/>
        <end position="48"/>
    </location>
</feature>
<organism evidence="2 3">
    <name type="scientific">Collimonas arenae</name>
    <dbReference type="NCBI Taxonomy" id="279058"/>
    <lineage>
        <taxon>Bacteria</taxon>
        <taxon>Pseudomonadati</taxon>
        <taxon>Pseudomonadota</taxon>
        <taxon>Betaproteobacteria</taxon>
        <taxon>Burkholderiales</taxon>
        <taxon>Oxalobacteraceae</taxon>
        <taxon>Collimonas</taxon>
    </lineage>
</organism>
<reference evidence="2 3" key="1">
    <citation type="submission" date="2015-11" db="EMBL/GenBank/DDBJ databases">
        <title>Exploring the genomic traits of fungus-feeding bacterial genus Collimonas.</title>
        <authorList>
            <person name="Song C."/>
            <person name="Schmidt R."/>
            <person name="de Jager V."/>
            <person name="Krzyzanowska D."/>
            <person name="Jongedijk E."/>
            <person name="Cankar K."/>
            <person name="Beekwilder J."/>
            <person name="van Veen A."/>
            <person name="de Boer W."/>
            <person name="van Veen J.A."/>
            <person name="Garbeva P."/>
        </authorList>
    </citation>
    <scope>NUCLEOTIDE SEQUENCE [LARGE SCALE GENOMIC DNA]</scope>
    <source>
        <strain evidence="2 3">Ter282</strain>
    </source>
</reference>
<proteinExistence type="predicted"/>
<gene>
    <name evidence="2" type="ORF">CAter282_0926</name>
</gene>